<reference evidence="19" key="1">
    <citation type="submission" date="2025-08" db="UniProtKB">
        <authorList>
            <consortium name="RefSeq"/>
        </authorList>
    </citation>
    <scope>IDENTIFICATION</scope>
</reference>
<keyword evidence="18" id="KW-1185">Reference proteome</keyword>
<comment type="subcellular location">
    <subcellularLocation>
        <location evidence="1">Membrane</location>
        <topology evidence="1">Single-pass membrane protein</topology>
    </subcellularLocation>
</comment>
<dbReference type="SUPFAM" id="SSF56112">
    <property type="entry name" value="Protein kinase-like (PK-like)"/>
    <property type="match status" value="1"/>
</dbReference>
<feature type="compositionally biased region" description="Low complexity" evidence="15">
    <location>
        <begin position="446"/>
        <end position="459"/>
    </location>
</feature>
<evidence type="ECO:0000256" key="5">
    <source>
        <dbReference type="ARBA" id="ARBA00022679"/>
    </source>
</evidence>
<keyword evidence="4" id="KW-0597">Phosphoprotein</keyword>
<keyword evidence="3" id="KW-0723">Serine/threonine-protein kinase</keyword>
<organism evidence="18 19">
    <name type="scientific">Elaeis guineensis var. tenera</name>
    <name type="common">Oil palm</name>
    <dbReference type="NCBI Taxonomy" id="51953"/>
    <lineage>
        <taxon>Eukaryota</taxon>
        <taxon>Viridiplantae</taxon>
        <taxon>Streptophyta</taxon>
        <taxon>Embryophyta</taxon>
        <taxon>Tracheophyta</taxon>
        <taxon>Spermatophyta</taxon>
        <taxon>Magnoliopsida</taxon>
        <taxon>Liliopsida</taxon>
        <taxon>Arecaceae</taxon>
        <taxon>Arecoideae</taxon>
        <taxon>Cocoseae</taxon>
        <taxon>Elaeidinae</taxon>
        <taxon>Elaeis</taxon>
    </lineage>
</organism>
<keyword evidence="6 16" id="KW-0812">Transmembrane</keyword>
<keyword evidence="10 16" id="KW-1133">Transmembrane helix</keyword>
<dbReference type="PROSITE" id="PS00107">
    <property type="entry name" value="PROTEIN_KINASE_ATP"/>
    <property type="match status" value="1"/>
</dbReference>
<dbReference type="PANTHER" id="PTHR47984:SF14">
    <property type="entry name" value="OS01G0323000 PROTEIN"/>
    <property type="match status" value="1"/>
</dbReference>
<protein>
    <recommendedName>
        <fullName evidence="2">non-specific serine/threonine protein kinase</fullName>
        <ecNumber evidence="2">2.7.11.1</ecNumber>
    </recommendedName>
</protein>
<dbReference type="RefSeq" id="XP_010910397.1">
    <property type="nucleotide sequence ID" value="XM_010912095.3"/>
</dbReference>
<comment type="catalytic activity">
    <reaction evidence="12">
        <text>L-threonyl-[protein] + ATP = O-phospho-L-threonyl-[protein] + ADP + H(+)</text>
        <dbReference type="Rhea" id="RHEA:46608"/>
        <dbReference type="Rhea" id="RHEA-COMP:11060"/>
        <dbReference type="Rhea" id="RHEA-COMP:11605"/>
        <dbReference type="ChEBI" id="CHEBI:15378"/>
        <dbReference type="ChEBI" id="CHEBI:30013"/>
        <dbReference type="ChEBI" id="CHEBI:30616"/>
        <dbReference type="ChEBI" id="CHEBI:61977"/>
        <dbReference type="ChEBI" id="CHEBI:456216"/>
        <dbReference type="EC" id="2.7.11.1"/>
    </reaction>
</comment>
<evidence type="ECO:0000256" key="4">
    <source>
        <dbReference type="ARBA" id="ARBA00022553"/>
    </source>
</evidence>
<evidence type="ECO:0000256" key="2">
    <source>
        <dbReference type="ARBA" id="ARBA00012513"/>
    </source>
</evidence>
<evidence type="ECO:0000256" key="10">
    <source>
        <dbReference type="ARBA" id="ARBA00022989"/>
    </source>
</evidence>
<feature type="domain" description="Protein kinase" evidence="17">
    <location>
        <begin position="192"/>
        <end position="459"/>
    </location>
</feature>
<dbReference type="InterPro" id="IPR052232">
    <property type="entry name" value="RLK_Ser/Thr-Kinase"/>
</dbReference>
<name>A0A6I9QL79_ELAGV</name>
<accession>A0A6I9QL79</accession>
<dbReference type="Pfam" id="PF07714">
    <property type="entry name" value="PK_Tyr_Ser-Thr"/>
    <property type="match status" value="1"/>
</dbReference>
<gene>
    <name evidence="19" type="primary">LOC105036325</name>
</gene>
<dbReference type="GO" id="GO:0016020">
    <property type="term" value="C:membrane"/>
    <property type="evidence" value="ECO:0007669"/>
    <property type="project" value="UniProtKB-SubCell"/>
</dbReference>
<keyword evidence="5" id="KW-0808">Transferase</keyword>
<feature type="binding site" evidence="14">
    <location>
        <position position="220"/>
    </location>
    <ligand>
        <name>ATP</name>
        <dbReference type="ChEBI" id="CHEBI:30616"/>
    </ligand>
</feature>
<keyword evidence="7 14" id="KW-0547">Nucleotide-binding</keyword>
<evidence type="ECO:0000256" key="3">
    <source>
        <dbReference type="ARBA" id="ARBA00022527"/>
    </source>
</evidence>
<keyword evidence="9 14" id="KW-0067">ATP-binding</keyword>
<dbReference type="InterPro" id="IPR017441">
    <property type="entry name" value="Protein_kinase_ATP_BS"/>
</dbReference>
<evidence type="ECO:0000256" key="9">
    <source>
        <dbReference type="ARBA" id="ARBA00022840"/>
    </source>
</evidence>
<dbReference type="AlphaFoldDB" id="A0A6I9QL79"/>
<evidence type="ECO:0000259" key="17">
    <source>
        <dbReference type="PROSITE" id="PS50011"/>
    </source>
</evidence>
<evidence type="ECO:0000256" key="13">
    <source>
        <dbReference type="ARBA" id="ARBA00048679"/>
    </source>
</evidence>
<feature type="transmembrane region" description="Helical" evidence="16">
    <location>
        <begin position="23"/>
        <end position="48"/>
    </location>
</feature>
<dbReference type="Gene3D" id="1.10.510.10">
    <property type="entry name" value="Transferase(Phosphotransferase) domain 1"/>
    <property type="match status" value="1"/>
</dbReference>
<dbReference type="GO" id="GO:0005524">
    <property type="term" value="F:ATP binding"/>
    <property type="evidence" value="ECO:0007669"/>
    <property type="project" value="UniProtKB-UniRule"/>
</dbReference>
<dbReference type="InterPro" id="IPR001245">
    <property type="entry name" value="Ser-Thr/Tyr_kinase_cat_dom"/>
</dbReference>
<feature type="compositionally biased region" description="Basic and acidic residues" evidence="15">
    <location>
        <begin position="120"/>
        <end position="137"/>
    </location>
</feature>
<evidence type="ECO:0000313" key="19">
    <source>
        <dbReference type="RefSeq" id="XP_010910397.1"/>
    </source>
</evidence>
<evidence type="ECO:0000256" key="15">
    <source>
        <dbReference type="SAM" id="MobiDB-lite"/>
    </source>
</evidence>
<dbReference type="FunFam" id="3.30.200.20:FF:000083">
    <property type="entry name" value="Putative receptor-like protein kinase"/>
    <property type="match status" value="1"/>
</dbReference>
<sequence>MSSSDSTLNQHLSKKTVLLGLKLWVIIGISVGVILLFALSLVVICVAIQNRRKYRRAPDNLPTTQIPTVSKEIKEVRVEQVPSNDFIAHEGILLTIQERSSENDSNKLVMDLSLHRSRHSDRNSHSGSFHDVEKDGSSHSGEGGSGIVAVNGSSSTYPIDAPSPLTGLPEFSHLGWGHWFTLRDLEIATNRFSKDNVIGEGGYGVVYRGRLVNGTPVAVKRLLNNLGQAEKEFRVEVDAIGHVRHKNLVRLLGYCVEGTQRMLVYEYVNNGNLEQWLHGAMHQRGSLTWEARINILLGTAKAYVAPEYANTGLLNEKSDIYSFGVLLLEAITGRDPVDYGRPANEVNLVDWLKRMVGSRRSEDVVDPNMGTRPSTRALKRALLAALKCVDPDSEKRPKMSQVVRMLDSDDHIPREDRRHRRNKAGSGEIESQKENYDTDKSDNPDSTSNGSRNGSSSYK</sequence>
<proteinExistence type="predicted"/>
<feature type="region of interest" description="Disordered" evidence="15">
    <location>
        <begin position="116"/>
        <end position="149"/>
    </location>
</feature>
<evidence type="ECO:0000256" key="1">
    <source>
        <dbReference type="ARBA" id="ARBA00004167"/>
    </source>
</evidence>
<evidence type="ECO:0000256" key="14">
    <source>
        <dbReference type="PROSITE-ProRule" id="PRU10141"/>
    </source>
</evidence>
<evidence type="ECO:0000256" key="12">
    <source>
        <dbReference type="ARBA" id="ARBA00047899"/>
    </source>
</evidence>
<evidence type="ECO:0000313" key="18">
    <source>
        <dbReference type="Proteomes" id="UP000504607"/>
    </source>
</evidence>
<dbReference type="EC" id="2.7.11.1" evidence="2"/>
<evidence type="ECO:0000256" key="11">
    <source>
        <dbReference type="ARBA" id="ARBA00023136"/>
    </source>
</evidence>
<feature type="compositionally biased region" description="Basic and acidic residues" evidence="15">
    <location>
        <begin position="430"/>
        <end position="443"/>
    </location>
</feature>
<feature type="region of interest" description="Disordered" evidence="15">
    <location>
        <begin position="393"/>
        <end position="459"/>
    </location>
</feature>
<dbReference type="OrthoDB" id="635774at2759"/>
<dbReference type="InterPro" id="IPR000719">
    <property type="entry name" value="Prot_kinase_dom"/>
</dbReference>
<dbReference type="InterPro" id="IPR011009">
    <property type="entry name" value="Kinase-like_dom_sf"/>
</dbReference>
<keyword evidence="11 16" id="KW-0472">Membrane</keyword>
<evidence type="ECO:0000256" key="7">
    <source>
        <dbReference type="ARBA" id="ARBA00022741"/>
    </source>
</evidence>
<dbReference type="PROSITE" id="PS50011">
    <property type="entry name" value="PROTEIN_KINASE_DOM"/>
    <property type="match status" value="1"/>
</dbReference>
<dbReference type="Proteomes" id="UP000504607">
    <property type="component" value="Unplaced"/>
</dbReference>
<comment type="catalytic activity">
    <reaction evidence="13">
        <text>L-seryl-[protein] + ATP = O-phospho-L-seryl-[protein] + ADP + H(+)</text>
        <dbReference type="Rhea" id="RHEA:17989"/>
        <dbReference type="Rhea" id="RHEA-COMP:9863"/>
        <dbReference type="Rhea" id="RHEA-COMP:11604"/>
        <dbReference type="ChEBI" id="CHEBI:15378"/>
        <dbReference type="ChEBI" id="CHEBI:29999"/>
        <dbReference type="ChEBI" id="CHEBI:30616"/>
        <dbReference type="ChEBI" id="CHEBI:83421"/>
        <dbReference type="ChEBI" id="CHEBI:456216"/>
        <dbReference type="EC" id="2.7.11.1"/>
    </reaction>
</comment>
<dbReference type="PANTHER" id="PTHR47984">
    <property type="entry name" value="OS01G0323000 PROTEIN"/>
    <property type="match status" value="1"/>
</dbReference>
<dbReference type="FunFam" id="1.10.510.10:FF:000035">
    <property type="entry name" value="Putative receptor-like serine/threonine-protein kinase"/>
    <property type="match status" value="1"/>
</dbReference>
<dbReference type="Gene3D" id="3.30.200.20">
    <property type="entry name" value="Phosphorylase Kinase, domain 1"/>
    <property type="match status" value="1"/>
</dbReference>
<feature type="compositionally biased region" description="Basic and acidic residues" evidence="15">
    <location>
        <begin position="406"/>
        <end position="416"/>
    </location>
</feature>
<evidence type="ECO:0000256" key="6">
    <source>
        <dbReference type="ARBA" id="ARBA00022692"/>
    </source>
</evidence>
<evidence type="ECO:0000256" key="8">
    <source>
        <dbReference type="ARBA" id="ARBA00022777"/>
    </source>
</evidence>
<dbReference type="GO" id="GO:0004674">
    <property type="term" value="F:protein serine/threonine kinase activity"/>
    <property type="evidence" value="ECO:0007669"/>
    <property type="project" value="UniProtKB-KW"/>
</dbReference>
<keyword evidence="8" id="KW-0418">Kinase</keyword>
<evidence type="ECO:0000256" key="16">
    <source>
        <dbReference type="SAM" id="Phobius"/>
    </source>
</evidence>